<proteinExistence type="predicted"/>
<feature type="domain" description="Polymerase/histidinol phosphatase N-terminal" evidence="1">
    <location>
        <begin position="23"/>
        <end position="88"/>
    </location>
</feature>
<dbReference type="PANTHER" id="PTHR42924">
    <property type="entry name" value="EXONUCLEASE"/>
    <property type="match status" value="1"/>
</dbReference>
<comment type="caution">
    <text evidence="2">The sequence shown here is derived from an EMBL/GenBank/DDBJ whole genome shotgun (WGS) entry which is preliminary data.</text>
</comment>
<dbReference type="Proteomes" id="UP000029014">
    <property type="component" value="Unassembled WGS sequence"/>
</dbReference>
<organism evidence="2 3">
    <name type="scientific">Bifidobacterium minimum</name>
    <dbReference type="NCBI Taxonomy" id="1693"/>
    <lineage>
        <taxon>Bacteria</taxon>
        <taxon>Bacillati</taxon>
        <taxon>Actinomycetota</taxon>
        <taxon>Actinomycetes</taxon>
        <taxon>Bifidobacteriales</taxon>
        <taxon>Bifidobacteriaceae</taxon>
        <taxon>Bifidobacterium</taxon>
    </lineage>
</organism>
<sequence>MTHRSVTAPWTVDRPPIPPDHGWDIHCHTVFSDGTRTPEELAQASLDLGLHGVSITDHDTCVGWPVMLHEARRVGLPVLLGTEITSVLDGASVHMLAFGYAPHDQAMEMMFDGTRRSRLERARRMVDALSRDFPITWDMVLDQAHEGDDTTIGRPHIADALVAAGVYDSRSQAFAGVLSSSSPYYIPTPSPSAFDVVQAVRTAGGVSVIAHAGDRGRGSSLLSDEGLESLADAGLDGVEIWHRGNLVDQRVRLANFAFRRGLLMTGGSDWHGAGKPNLLGENLTDDDTVAAIRERSVPIRELRIQPRALSPNR</sequence>
<dbReference type="Gene3D" id="1.10.150.650">
    <property type="match status" value="1"/>
</dbReference>
<dbReference type="STRING" id="1693.BMIN_0733"/>
<dbReference type="Pfam" id="PF02811">
    <property type="entry name" value="PHP"/>
    <property type="match status" value="1"/>
</dbReference>
<evidence type="ECO:0000313" key="3">
    <source>
        <dbReference type="Proteomes" id="UP000029014"/>
    </source>
</evidence>
<dbReference type="SUPFAM" id="SSF89550">
    <property type="entry name" value="PHP domain-like"/>
    <property type="match status" value="1"/>
</dbReference>
<keyword evidence="3" id="KW-1185">Reference proteome</keyword>
<evidence type="ECO:0000259" key="1">
    <source>
        <dbReference type="SMART" id="SM00481"/>
    </source>
</evidence>
<dbReference type="GO" id="GO:0004534">
    <property type="term" value="F:5'-3' RNA exonuclease activity"/>
    <property type="evidence" value="ECO:0007669"/>
    <property type="project" value="TreeGrafter"/>
</dbReference>
<reference evidence="2 3" key="1">
    <citation type="submission" date="2014-03" db="EMBL/GenBank/DDBJ databases">
        <title>Genomics of Bifidobacteria.</title>
        <authorList>
            <person name="Ventura M."/>
            <person name="Milani C."/>
            <person name="Lugli G.A."/>
        </authorList>
    </citation>
    <scope>NUCLEOTIDE SEQUENCE [LARGE SCALE GENOMIC DNA]</scope>
    <source>
        <strain evidence="2 3">LMG 11592</strain>
    </source>
</reference>
<dbReference type="CDD" id="cd07438">
    <property type="entry name" value="PHP_HisPPase_AMP"/>
    <property type="match status" value="1"/>
</dbReference>
<accession>A0A087BPR7</accession>
<dbReference type="SMART" id="SM00481">
    <property type="entry name" value="POLIIIAc"/>
    <property type="match status" value="1"/>
</dbReference>
<evidence type="ECO:0000313" key="2">
    <source>
        <dbReference type="EMBL" id="KFI73017.1"/>
    </source>
</evidence>
<dbReference type="eggNOG" id="COG0613">
    <property type="taxonomic scope" value="Bacteria"/>
</dbReference>
<dbReference type="EMBL" id="JGZD01000008">
    <property type="protein sequence ID" value="KFI73017.1"/>
    <property type="molecule type" value="Genomic_DNA"/>
</dbReference>
<dbReference type="InterPro" id="IPR016195">
    <property type="entry name" value="Pol/histidinol_Pase-like"/>
</dbReference>
<dbReference type="InterPro" id="IPR003141">
    <property type="entry name" value="Pol/His_phosphatase_N"/>
</dbReference>
<dbReference type="GO" id="GO:0035312">
    <property type="term" value="F:5'-3' DNA exonuclease activity"/>
    <property type="evidence" value="ECO:0007669"/>
    <property type="project" value="TreeGrafter"/>
</dbReference>
<name>A0A087BPR7_9BIFI</name>
<dbReference type="InterPro" id="IPR052018">
    <property type="entry name" value="PHP_domain"/>
</dbReference>
<gene>
    <name evidence="2" type="ORF">BMIN_0733</name>
</gene>
<dbReference type="Gene3D" id="3.20.20.140">
    <property type="entry name" value="Metal-dependent hydrolases"/>
    <property type="match status" value="1"/>
</dbReference>
<dbReference type="RefSeq" id="WP_022861156.1">
    <property type="nucleotide sequence ID" value="NZ_JGZD01000008.1"/>
</dbReference>
<dbReference type="AlphaFoldDB" id="A0A087BPR7"/>
<dbReference type="PANTHER" id="PTHR42924:SF3">
    <property type="entry name" value="POLYMERASE_HISTIDINOL PHOSPHATASE N-TERMINAL DOMAIN-CONTAINING PROTEIN"/>
    <property type="match status" value="1"/>
</dbReference>
<dbReference type="InterPro" id="IPR004013">
    <property type="entry name" value="PHP_dom"/>
</dbReference>
<protein>
    <submittedName>
        <fullName evidence="2">PHP domain protein</fullName>
    </submittedName>
</protein>